<feature type="domain" description="MaoC-like" evidence="1">
    <location>
        <begin position="197"/>
        <end position="299"/>
    </location>
</feature>
<name>A0ABS7VRX9_9HYPH</name>
<keyword evidence="3" id="KW-1185">Reference proteome</keyword>
<accession>A0ABS7VRX9</accession>
<proteinExistence type="predicted"/>
<dbReference type="EMBL" id="JAIRBM010000017">
    <property type="protein sequence ID" value="MBZ6078311.1"/>
    <property type="molecule type" value="Genomic_DNA"/>
</dbReference>
<comment type="caution">
    <text evidence="2">The sequence shown here is derived from an EMBL/GenBank/DDBJ whole genome shotgun (WGS) entry which is preliminary data.</text>
</comment>
<dbReference type="SUPFAM" id="SSF54637">
    <property type="entry name" value="Thioesterase/thiol ester dehydrase-isomerase"/>
    <property type="match status" value="2"/>
</dbReference>
<sequence length="337" mass="37219">MPRIAFEDFTPGSTRILGPITVTKEEIITFAREYDPQPFHIDEVAAKDTFVGTLIASGWHTCALNMKLLADEVLLDSTSMGSPGIDELKWARPVRPGDNLRSRMTVTGSRVSKSRPEIGFVNFQFDVLNQNDEAVMIQKNCIMFGLKETGLAVNGTRPLPPAQPPSPAPEIALAPISANPYLEDLVVNQTDVLGRFTFTAENIIPFAKAYDPQRFHVDPEAAKVSLFGDLCASGWQTAAVWMKLMAAHRDRIRADALARGERPARLGPSPGFKNLKWLKPIYAGDTITYRSTVTGTRASATRPGWGIASHHNSGINQYGEEVFSFDGAVFWERRSER</sequence>
<dbReference type="Pfam" id="PF01575">
    <property type="entry name" value="MaoC_dehydratas"/>
    <property type="match status" value="2"/>
</dbReference>
<dbReference type="InterPro" id="IPR002539">
    <property type="entry name" value="MaoC-like_dom"/>
</dbReference>
<feature type="domain" description="MaoC-like" evidence="1">
    <location>
        <begin position="18"/>
        <end position="113"/>
    </location>
</feature>
<dbReference type="PANTHER" id="PTHR43664">
    <property type="entry name" value="MONOAMINE OXIDASE-RELATED"/>
    <property type="match status" value="1"/>
</dbReference>
<dbReference type="CDD" id="cd03454">
    <property type="entry name" value="YdeM"/>
    <property type="match status" value="2"/>
</dbReference>
<dbReference type="Gene3D" id="3.10.129.10">
    <property type="entry name" value="Hotdog Thioesterase"/>
    <property type="match status" value="2"/>
</dbReference>
<reference evidence="2 3" key="1">
    <citation type="submission" date="2021-09" db="EMBL/GenBank/DDBJ databases">
        <title>The complete genome sequence of a new microorganism.</title>
        <authorList>
            <person name="Zi Z."/>
        </authorList>
    </citation>
    <scope>NUCLEOTIDE SEQUENCE [LARGE SCALE GENOMIC DNA]</scope>
    <source>
        <strain evidence="2 3">WGZ8</strain>
    </source>
</reference>
<evidence type="ECO:0000313" key="2">
    <source>
        <dbReference type="EMBL" id="MBZ6078311.1"/>
    </source>
</evidence>
<dbReference type="InterPro" id="IPR052342">
    <property type="entry name" value="MCH/BMMD"/>
</dbReference>
<dbReference type="Proteomes" id="UP000704176">
    <property type="component" value="Unassembled WGS sequence"/>
</dbReference>
<evidence type="ECO:0000259" key="1">
    <source>
        <dbReference type="Pfam" id="PF01575"/>
    </source>
</evidence>
<evidence type="ECO:0000313" key="3">
    <source>
        <dbReference type="Proteomes" id="UP000704176"/>
    </source>
</evidence>
<organism evidence="2 3">
    <name type="scientific">Microvirga puerhi</name>
    <dbReference type="NCBI Taxonomy" id="2876078"/>
    <lineage>
        <taxon>Bacteria</taxon>
        <taxon>Pseudomonadati</taxon>
        <taxon>Pseudomonadota</taxon>
        <taxon>Alphaproteobacteria</taxon>
        <taxon>Hyphomicrobiales</taxon>
        <taxon>Methylobacteriaceae</taxon>
        <taxon>Microvirga</taxon>
    </lineage>
</organism>
<dbReference type="PANTHER" id="PTHR43664:SF1">
    <property type="entry name" value="BETA-METHYLMALYL-COA DEHYDRATASE"/>
    <property type="match status" value="1"/>
</dbReference>
<dbReference type="RefSeq" id="WP_224315064.1">
    <property type="nucleotide sequence ID" value="NZ_JAIRBM010000017.1"/>
</dbReference>
<dbReference type="InterPro" id="IPR029069">
    <property type="entry name" value="HotDog_dom_sf"/>
</dbReference>
<gene>
    <name evidence="2" type="ORF">K9B37_18810</name>
</gene>
<protein>
    <submittedName>
        <fullName evidence="2">MaoC family dehydratase</fullName>
    </submittedName>
</protein>